<protein>
    <submittedName>
        <fullName evidence="2">Uncharacterized protein</fullName>
    </submittedName>
</protein>
<name>A0A0F7RV29_9BASI</name>
<accession>A0A0F7RV29</accession>
<organism evidence="2 3">
    <name type="scientific">Sporisorium scitamineum</name>
    <dbReference type="NCBI Taxonomy" id="49012"/>
    <lineage>
        <taxon>Eukaryota</taxon>
        <taxon>Fungi</taxon>
        <taxon>Dikarya</taxon>
        <taxon>Basidiomycota</taxon>
        <taxon>Ustilaginomycotina</taxon>
        <taxon>Ustilaginomycetes</taxon>
        <taxon>Ustilaginales</taxon>
        <taxon>Ustilaginaceae</taxon>
        <taxon>Sporisorium</taxon>
    </lineage>
</organism>
<feature type="compositionally biased region" description="Acidic residues" evidence="1">
    <location>
        <begin position="16"/>
        <end position="29"/>
    </location>
</feature>
<evidence type="ECO:0000313" key="3">
    <source>
        <dbReference type="Proteomes" id="UP000242770"/>
    </source>
</evidence>
<dbReference type="Proteomes" id="UP000242770">
    <property type="component" value="Unassembled WGS sequence"/>
</dbReference>
<dbReference type="EMBL" id="CCFA01000509">
    <property type="protein sequence ID" value="CDR98914.1"/>
    <property type="molecule type" value="Genomic_DNA"/>
</dbReference>
<dbReference type="AlphaFoldDB" id="A0A0F7RV29"/>
<evidence type="ECO:0000256" key="1">
    <source>
        <dbReference type="SAM" id="MobiDB-lite"/>
    </source>
</evidence>
<proteinExistence type="predicted"/>
<sequence length="46" mass="4958">MAALGIVTPTGVELEADLTTDEQLEDSLDDSSKLEQGTRSPIHKDM</sequence>
<keyword evidence="3" id="KW-1185">Reference proteome</keyword>
<evidence type="ECO:0000313" key="2">
    <source>
        <dbReference type="EMBL" id="CDR98914.1"/>
    </source>
</evidence>
<feature type="region of interest" description="Disordered" evidence="1">
    <location>
        <begin position="16"/>
        <end position="46"/>
    </location>
</feature>
<reference evidence="3" key="1">
    <citation type="submission" date="2014-06" db="EMBL/GenBank/DDBJ databases">
        <authorList>
            <person name="Berkman P.J."/>
        </authorList>
    </citation>
    <scope>NUCLEOTIDE SEQUENCE [LARGE SCALE GENOMIC DNA]</scope>
</reference>
<gene>
    <name evidence="2" type="primary">SSCI09790.1</name>
</gene>